<evidence type="ECO:0000313" key="8">
    <source>
        <dbReference type="EMBL" id="KAJ0193215.1"/>
    </source>
</evidence>
<keyword evidence="4 7" id="KW-0964">Secreted</keyword>
<dbReference type="PANTHER" id="PTHR33109:SF4">
    <property type="entry name" value="EPIDERMAL PATTERNING FACTOR-LIKE PROTEIN 6"/>
    <property type="match status" value="1"/>
</dbReference>
<comment type="function">
    <text evidence="7">Controls stomatal patterning.</text>
</comment>
<comment type="subcellular location">
    <subcellularLocation>
        <location evidence="1 7">Secreted</location>
    </subcellularLocation>
</comment>
<organism evidence="8 9">
    <name type="scientific">Lactuca sativa</name>
    <name type="common">Garden lettuce</name>
    <dbReference type="NCBI Taxonomy" id="4236"/>
    <lineage>
        <taxon>Eukaryota</taxon>
        <taxon>Viridiplantae</taxon>
        <taxon>Streptophyta</taxon>
        <taxon>Embryophyta</taxon>
        <taxon>Tracheophyta</taxon>
        <taxon>Spermatophyta</taxon>
        <taxon>Magnoliopsida</taxon>
        <taxon>eudicotyledons</taxon>
        <taxon>Gunneridae</taxon>
        <taxon>Pentapetalae</taxon>
        <taxon>asterids</taxon>
        <taxon>campanulids</taxon>
        <taxon>Asterales</taxon>
        <taxon>Asteraceae</taxon>
        <taxon>Cichorioideae</taxon>
        <taxon>Cichorieae</taxon>
        <taxon>Lactucinae</taxon>
        <taxon>Lactuca</taxon>
    </lineage>
</organism>
<protein>
    <recommendedName>
        <fullName evidence="7">Epidermal patterning factor-like protein</fullName>
    </recommendedName>
</protein>
<keyword evidence="5" id="KW-0732">Signal</keyword>
<dbReference type="PANTHER" id="PTHR33109">
    <property type="entry name" value="EPIDERMAL PATTERNING FACTOR-LIKE PROTEIN 4"/>
    <property type="match status" value="1"/>
</dbReference>
<evidence type="ECO:0000256" key="6">
    <source>
        <dbReference type="ARBA" id="ARBA00023157"/>
    </source>
</evidence>
<evidence type="ECO:0000256" key="4">
    <source>
        <dbReference type="ARBA" id="ARBA00022525"/>
    </source>
</evidence>
<dbReference type="Proteomes" id="UP000235145">
    <property type="component" value="Unassembled WGS sequence"/>
</dbReference>
<reference evidence="8 9" key="1">
    <citation type="journal article" date="2017" name="Nat. Commun.">
        <title>Genome assembly with in vitro proximity ligation data and whole-genome triplication in lettuce.</title>
        <authorList>
            <person name="Reyes-Chin-Wo S."/>
            <person name="Wang Z."/>
            <person name="Yang X."/>
            <person name="Kozik A."/>
            <person name="Arikit S."/>
            <person name="Song C."/>
            <person name="Xia L."/>
            <person name="Froenicke L."/>
            <person name="Lavelle D.O."/>
            <person name="Truco M.J."/>
            <person name="Xia R."/>
            <person name="Zhu S."/>
            <person name="Xu C."/>
            <person name="Xu H."/>
            <person name="Xu X."/>
            <person name="Cox K."/>
            <person name="Korf I."/>
            <person name="Meyers B.C."/>
            <person name="Michelmore R.W."/>
        </authorList>
    </citation>
    <scope>NUCLEOTIDE SEQUENCE [LARGE SCALE GENOMIC DNA]</scope>
    <source>
        <strain evidence="9">cv. Salinas</strain>
        <tissue evidence="8">Seedlings</tissue>
    </source>
</reference>
<dbReference type="GO" id="GO:0005576">
    <property type="term" value="C:extracellular region"/>
    <property type="evidence" value="ECO:0007669"/>
    <property type="project" value="UniProtKB-SubCell"/>
</dbReference>
<sequence>MGLKVSKMSSSFCIFLIVTVCVLLTITSLVFRSELSAVKVHDHIHDISFRDPVNRSCPPCLFNLTGAIIFNMQGKEEEMIRSTITTMRRRTLSGLGSSPPRCAWKCGRCTPCKPIHVTVPPGKPVTMEYYPEAWRCKCGNKLYMP</sequence>
<comment type="caution">
    <text evidence="8">The sequence shown here is derived from an EMBL/GenBank/DDBJ whole genome shotgun (WGS) entry which is preliminary data.</text>
</comment>
<dbReference type="GO" id="GO:0010052">
    <property type="term" value="P:guard cell differentiation"/>
    <property type="evidence" value="ECO:0007669"/>
    <property type="project" value="UniProtKB-UniRule"/>
</dbReference>
<dbReference type="Pfam" id="PF17181">
    <property type="entry name" value="EPF"/>
    <property type="match status" value="1"/>
</dbReference>
<dbReference type="InterPro" id="IPR039455">
    <property type="entry name" value="EPFL"/>
</dbReference>
<comment type="similarity">
    <text evidence="2 7">Belongs to the plant cysteine rich small secretory peptide family. Epidermal patterning factor subfamily.</text>
</comment>
<evidence type="ECO:0000256" key="2">
    <source>
        <dbReference type="ARBA" id="ARBA00008127"/>
    </source>
</evidence>
<dbReference type="EMBL" id="NBSK02000008">
    <property type="protein sequence ID" value="KAJ0193215.1"/>
    <property type="molecule type" value="Genomic_DNA"/>
</dbReference>
<accession>A0A9R1UUM1</accession>
<name>A0A9R1UUM1_LACSA</name>
<evidence type="ECO:0000256" key="3">
    <source>
        <dbReference type="ARBA" id="ARBA00022473"/>
    </source>
</evidence>
<dbReference type="AlphaFoldDB" id="A0A9R1UUM1"/>
<evidence type="ECO:0000256" key="1">
    <source>
        <dbReference type="ARBA" id="ARBA00004613"/>
    </source>
</evidence>
<evidence type="ECO:0000256" key="5">
    <source>
        <dbReference type="ARBA" id="ARBA00022729"/>
    </source>
</evidence>
<keyword evidence="3 7" id="KW-0217">Developmental protein</keyword>
<evidence type="ECO:0000256" key="7">
    <source>
        <dbReference type="RuleBase" id="RU367102"/>
    </source>
</evidence>
<gene>
    <name evidence="8" type="ORF">LSAT_V11C800433320</name>
</gene>
<evidence type="ECO:0000313" key="9">
    <source>
        <dbReference type="Proteomes" id="UP000235145"/>
    </source>
</evidence>
<keyword evidence="6" id="KW-1015">Disulfide bond</keyword>
<keyword evidence="9" id="KW-1185">Reference proteome</keyword>
<proteinExistence type="inferred from homology"/>